<organism evidence="1 2">
    <name type="scientific">Paenibacillus apis</name>
    <dbReference type="NCBI Taxonomy" id="1792174"/>
    <lineage>
        <taxon>Bacteria</taxon>
        <taxon>Bacillati</taxon>
        <taxon>Bacillota</taxon>
        <taxon>Bacilli</taxon>
        <taxon>Bacillales</taxon>
        <taxon>Paenibacillaceae</taxon>
        <taxon>Paenibacillus</taxon>
    </lineage>
</organism>
<accession>A0A919Y4N9</accession>
<name>A0A919Y4N9_9BACL</name>
<dbReference type="Proteomes" id="UP000678895">
    <property type="component" value="Unassembled WGS sequence"/>
</dbReference>
<evidence type="ECO:0000313" key="1">
    <source>
        <dbReference type="EMBL" id="GIO44359.1"/>
    </source>
</evidence>
<dbReference type="EMBL" id="BORS01000017">
    <property type="protein sequence ID" value="GIO44359.1"/>
    <property type="molecule type" value="Genomic_DNA"/>
</dbReference>
<comment type="caution">
    <text evidence="1">The sequence shown here is derived from an EMBL/GenBank/DDBJ whole genome shotgun (WGS) entry which is preliminary data.</text>
</comment>
<evidence type="ECO:0000313" key="2">
    <source>
        <dbReference type="Proteomes" id="UP000678895"/>
    </source>
</evidence>
<sequence length="63" mass="7124">MQWPTFAARIAAGELSALERLPVHPPEIPLAHPVRQVRSGIPEILRRYPALEKIPYVIAPFNE</sequence>
<keyword evidence="2" id="KW-1185">Reference proteome</keyword>
<reference evidence="1" key="1">
    <citation type="submission" date="2021-03" db="EMBL/GenBank/DDBJ databases">
        <title>Antimicrobial resistance genes in bacteria isolated from Japanese honey, and their potential for conferring macrolide and lincosamide resistance in the American foulbrood pathogen Paenibacillus larvae.</title>
        <authorList>
            <person name="Okamoto M."/>
            <person name="Kumagai M."/>
            <person name="Kanamori H."/>
            <person name="Takamatsu D."/>
        </authorList>
    </citation>
    <scope>NUCLEOTIDE SEQUENCE</scope>
    <source>
        <strain evidence="1">J41TS4</strain>
    </source>
</reference>
<dbReference type="AlphaFoldDB" id="A0A919Y4N9"/>
<protein>
    <submittedName>
        <fullName evidence="1">Uncharacterized protein</fullName>
    </submittedName>
</protein>
<proteinExistence type="predicted"/>
<gene>
    <name evidence="1" type="ORF">J41TS4_41170</name>
</gene>